<evidence type="ECO:0000256" key="4">
    <source>
        <dbReference type="ARBA" id="ARBA00022597"/>
    </source>
</evidence>
<dbReference type="PANTHER" id="PTHR33799:SF1">
    <property type="entry name" value="PTS SYSTEM MANNOSE-SPECIFIC EIIAB COMPONENT-RELATED"/>
    <property type="match status" value="1"/>
</dbReference>
<keyword evidence="10" id="KW-1185">Reference proteome</keyword>
<evidence type="ECO:0000313" key="10">
    <source>
        <dbReference type="Proteomes" id="UP001059773"/>
    </source>
</evidence>
<keyword evidence="4 9" id="KW-0762">Sugar transport</keyword>
<dbReference type="EMBL" id="CP101914">
    <property type="protein sequence ID" value="UUI02499.1"/>
    <property type="molecule type" value="Genomic_DNA"/>
</dbReference>
<dbReference type="RefSeq" id="WP_256707737.1">
    <property type="nucleotide sequence ID" value="NZ_CP101914.1"/>
</dbReference>
<organism evidence="9 10">
    <name type="scientific">Oceanobacillus jeddahense</name>
    <dbReference type="NCBI Taxonomy" id="1462527"/>
    <lineage>
        <taxon>Bacteria</taxon>
        <taxon>Bacillati</taxon>
        <taxon>Bacillota</taxon>
        <taxon>Bacilli</taxon>
        <taxon>Bacillales</taxon>
        <taxon>Bacillaceae</taxon>
        <taxon>Oceanobacillus</taxon>
    </lineage>
</organism>
<keyword evidence="2" id="KW-0813">Transport</keyword>
<evidence type="ECO:0000256" key="3">
    <source>
        <dbReference type="ARBA" id="ARBA00022490"/>
    </source>
</evidence>
<dbReference type="SUPFAM" id="SSF53062">
    <property type="entry name" value="PTS system fructose IIA component-like"/>
    <property type="match status" value="1"/>
</dbReference>
<evidence type="ECO:0000256" key="2">
    <source>
        <dbReference type="ARBA" id="ARBA00022448"/>
    </source>
</evidence>
<comment type="subcellular location">
    <subcellularLocation>
        <location evidence="1">Cytoplasm</location>
    </subcellularLocation>
</comment>
<dbReference type="InterPro" id="IPR004701">
    <property type="entry name" value="PTS_EIIA_man-typ"/>
</dbReference>
<dbReference type="CDD" id="cd00006">
    <property type="entry name" value="PTS_IIA_man"/>
    <property type="match status" value="1"/>
</dbReference>
<evidence type="ECO:0000256" key="1">
    <source>
        <dbReference type="ARBA" id="ARBA00004496"/>
    </source>
</evidence>
<dbReference type="Pfam" id="PF03610">
    <property type="entry name" value="EIIA-man"/>
    <property type="match status" value="1"/>
</dbReference>
<evidence type="ECO:0000313" key="9">
    <source>
        <dbReference type="EMBL" id="UUI02499.1"/>
    </source>
</evidence>
<keyword evidence="7" id="KW-0418">Kinase</keyword>
<name>A0ABY5JV88_9BACI</name>
<dbReference type="InterPro" id="IPR051471">
    <property type="entry name" value="Bacterial_PTS_sugar_comp"/>
</dbReference>
<sequence>MRIILTSHGDFAAGLLNSYEMIAGKNENINYVNLTNDGISDFTRKLEEKLQSVGTDKVLILCDIKGGTPFNESYKHLLMRPDDIRIICGMNLPMLIEMGMTLDSSEDLEKLYMIGLTAGQNALQGINAKNELYEEEIDF</sequence>
<keyword evidence="3" id="KW-0963">Cytoplasm</keyword>
<dbReference type="InterPro" id="IPR036662">
    <property type="entry name" value="PTS_EIIA_man-typ_sf"/>
</dbReference>
<dbReference type="Gene3D" id="3.40.50.510">
    <property type="entry name" value="Phosphotransferase system, mannose-type IIA component"/>
    <property type="match status" value="1"/>
</dbReference>
<evidence type="ECO:0000256" key="7">
    <source>
        <dbReference type="ARBA" id="ARBA00022777"/>
    </source>
</evidence>
<dbReference type="PANTHER" id="PTHR33799">
    <property type="entry name" value="PTS PERMEASE-RELATED-RELATED"/>
    <property type="match status" value="1"/>
</dbReference>
<keyword evidence="6" id="KW-0598">Phosphotransferase system</keyword>
<evidence type="ECO:0000256" key="6">
    <source>
        <dbReference type="ARBA" id="ARBA00022683"/>
    </source>
</evidence>
<dbReference type="PROSITE" id="PS51096">
    <property type="entry name" value="PTS_EIIA_TYPE_4"/>
    <property type="match status" value="1"/>
</dbReference>
<dbReference type="Proteomes" id="UP001059773">
    <property type="component" value="Chromosome"/>
</dbReference>
<reference evidence="9" key="1">
    <citation type="submission" date="2022-07" db="EMBL/GenBank/DDBJ databases">
        <title>FELIX.</title>
        <authorList>
            <person name="Wan K.H."/>
            <person name="Park S."/>
            <person name="Lawrence Q."/>
            <person name="Eichenberger J.P."/>
            <person name="Booth B.W."/>
            <person name="Piaggio A.J."/>
            <person name="Chandler J.C."/>
            <person name="Franklin A.B."/>
            <person name="Celniker S.E."/>
        </authorList>
    </citation>
    <scope>NUCLEOTIDE SEQUENCE</scope>
    <source>
        <strain evidence="9">QA-1986 374</strain>
    </source>
</reference>
<evidence type="ECO:0000256" key="5">
    <source>
        <dbReference type="ARBA" id="ARBA00022679"/>
    </source>
</evidence>
<dbReference type="InterPro" id="IPR033887">
    <property type="entry name" value="PTS_IIA_man"/>
</dbReference>
<accession>A0ABY5JV88</accession>
<gene>
    <name evidence="9" type="ORF">NP439_21050</name>
</gene>
<feature type="domain" description="PTS EIIA type-4" evidence="8">
    <location>
        <begin position="1"/>
        <end position="123"/>
    </location>
</feature>
<protein>
    <submittedName>
        <fullName evidence="9">PTS sugar transporter subunit IIA</fullName>
    </submittedName>
</protein>
<proteinExistence type="predicted"/>
<keyword evidence="5" id="KW-0808">Transferase</keyword>
<evidence type="ECO:0000259" key="8">
    <source>
        <dbReference type="PROSITE" id="PS51096"/>
    </source>
</evidence>